<accession>A0A127V909</accession>
<dbReference type="Gene3D" id="3.40.50.300">
    <property type="entry name" value="P-loop containing nucleotide triphosphate hydrolases"/>
    <property type="match status" value="1"/>
</dbReference>
<dbReference type="OrthoDB" id="5638848at2"/>
<gene>
    <name evidence="2" type="ORF">AY601_0787</name>
</gene>
<keyword evidence="3" id="KW-1185">Reference proteome</keyword>
<name>A0A127V909_9SPHI</name>
<dbReference type="InterPro" id="IPR038727">
    <property type="entry name" value="NadR/Ttd14_AAA_dom"/>
</dbReference>
<dbReference type="KEGG" id="pcm:AY601_0787"/>
<protein>
    <submittedName>
        <fullName evidence="2">Putative ATPase</fullName>
    </submittedName>
</protein>
<dbReference type="Proteomes" id="UP000071561">
    <property type="component" value="Chromosome"/>
</dbReference>
<evidence type="ECO:0000313" key="3">
    <source>
        <dbReference type="Proteomes" id="UP000071561"/>
    </source>
</evidence>
<feature type="domain" description="NadR/Ttd14 AAA" evidence="1">
    <location>
        <begin position="7"/>
        <end position="170"/>
    </location>
</feature>
<dbReference type="InterPro" id="IPR027417">
    <property type="entry name" value="P-loop_NTPase"/>
</dbReference>
<dbReference type="RefSeq" id="WP_068396718.1">
    <property type="nucleotide sequence ID" value="NZ_CP014504.1"/>
</dbReference>
<evidence type="ECO:0000259" key="1">
    <source>
        <dbReference type="Pfam" id="PF13521"/>
    </source>
</evidence>
<evidence type="ECO:0000313" key="2">
    <source>
        <dbReference type="EMBL" id="AMP97730.1"/>
    </source>
</evidence>
<organism evidence="2 3">
    <name type="scientific">Pedobacter cryoconitis</name>
    <dbReference type="NCBI Taxonomy" id="188932"/>
    <lineage>
        <taxon>Bacteria</taxon>
        <taxon>Pseudomonadati</taxon>
        <taxon>Bacteroidota</taxon>
        <taxon>Sphingobacteriia</taxon>
        <taxon>Sphingobacteriales</taxon>
        <taxon>Sphingobacteriaceae</taxon>
        <taxon>Pedobacter</taxon>
    </lineage>
</organism>
<reference evidence="2 3" key="1">
    <citation type="submission" date="2016-03" db="EMBL/GenBank/DDBJ databases">
        <title>Complete genome sequence of Pedobacter cryoconitis PAMC 27485.</title>
        <authorList>
            <person name="Lee J."/>
            <person name="Kim O.-S."/>
        </authorList>
    </citation>
    <scope>NUCLEOTIDE SEQUENCE [LARGE SCALE GENOMIC DNA]</scope>
    <source>
        <strain evidence="2 3">PAMC 27485</strain>
    </source>
</reference>
<dbReference type="Pfam" id="PF13521">
    <property type="entry name" value="AAA_28"/>
    <property type="match status" value="1"/>
</dbReference>
<dbReference type="SUPFAM" id="SSF52540">
    <property type="entry name" value="P-loop containing nucleoside triphosphate hydrolases"/>
    <property type="match status" value="1"/>
</dbReference>
<dbReference type="EMBL" id="CP014504">
    <property type="protein sequence ID" value="AMP97730.1"/>
    <property type="molecule type" value="Genomic_DNA"/>
</dbReference>
<dbReference type="AlphaFoldDB" id="A0A127V909"/>
<dbReference type="PATRIC" id="fig|188932.3.peg.810"/>
<sequence>MTSPVQKYIISGGPGSGKTTLINGLQQQGYFCAEEISRKMIIQEAAKGSCCLPWIDISCFSAKVFREMILSWNQAPADRIVFFDRAIPDIIAYLNVAEVAVSEEYYTALALYPYHKQVFILPPWEAIYVNDSERWQTYEEAVLLNEAISKAYTACGFELIDVPKNSPAARIAFILDFI</sequence>
<proteinExistence type="predicted"/>